<keyword evidence="2" id="KW-1185">Reference proteome</keyword>
<dbReference type="AlphaFoldDB" id="A0A9X3YI04"/>
<dbReference type="EMBL" id="JAOVZO020000014">
    <property type="protein sequence ID" value="MDC8012651.1"/>
    <property type="molecule type" value="Genomic_DNA"/>
</dbReference>
<evidence type="ECO:0000313" key="1">
    <source>
        <dbReference type="EMBL" id="MDC8012651.1"/>
    </source>
</evidence>
<comment type="caution">
    <text evidence="1">The sequence shown here is derived from an EMBL/GenBank/DDBJ whole genome shotgun (WGS) entry which is preliminary data.</text>
</comment>
<organism evidence="1 2">
    <name type="scientific">Tahibacter soli</name>
    <dbReference type="NCBI Taxonomy" id="2983605"/>
    <lineage>
        <taxon>Bacteria</taxon>
        <taxon>Pseudomonadati</taxon>
        <taxon>Pseudomonadota</taxon>
        <taxon>Gammaproteobacteria</taxon>
        <taxon>Lysobacterales</taxon>
        <taxon>Rhodanobacteraceae</taxon>
        <taxon>Tahibacter</taxon>
    </lineage>
</organism>
<name>A0A9X3YI04_9GAMM</name>
<accession>A0A9X3YI04</accession>
<proteinExistence type="predicted"/>
<protein>
    <submittedName>
        <fullName evidence="1">Uncharacterized protein</fullName>
    </submittedName>
</protein>
<sequence>MNAARVHAVLVAGVDDPRRIAQWRDEPAALERLGVAPDALDLDTLHKFAGLAVKVRHNNLRAEFALSFRLMSAAAIEIDLFAAYAMQRAASGVPYAASVPQRAADLVDFALTWLDAAQPAQALLRDMLRHEHALARLGPWHVPAPAAGAARAPRIAGTAIVEEFDCDPRDVAAIAYRPAPDFAAVERGARRLCFWRNDGGEIAIVELDAFGQYLVASLDGERSIAQLARRLGGGRATIGAVRRALAAFASIGLVELPA</sequence>
<dbReference type="RefSeq" id="WP_263545015.1">
    <property type="nucleotide sequence ID" value="NZ_JAOVZO020000014.1"/>
</dbReference>
<evidence type="ECO:0000313" key="2">
    <source>
        <dbReference type="Proteomes" id="UP001139971"/>
    </source>
</evidence>
<dbReference type="Proteomes" id="UP001139971">
    <property type="component" value="Unassembled WGS sequence"/>
</dbReference>
<reference evidence="1" key="1">
    <citation type="submission" date="2023-02" db="EMBL/GenBank/DDBJ databases">
        <title>Tahibacter soli sp. nov. isolated from soil.</title>
        <authorList>
            <person name="Baek J.H."/>
            <person name="Lee J.K."/>
            <person name="Choi D.G."/>
            <person name="Jeon C.O."/>
        </authorList>
    </citation>
    <scope>NUCLEOTIDE SEQUENCE</scope>
    <source>
        <strain evidence="1">BL</strain>
    </source>
</reference>
<gene>
    <name evidence="1" type="ORF">OD750_008830</name>
</gene>